<dbReference type="AlphaFoldDB" id="A0A2P5WHW9"/>
<dbReference type="EMBL" id="KZ667540">
    <property type="protein sequence ID" value="PPR90687.1"/>
    <property type="molecule type" value="Genomic_DNA"/>
</dbReference>
<organism evidence="1 2">
    <name type="scientific">Gossypium barbadense</name>
    <name type="common">Sea Island cotton</name>
    <name type="synonym">Hibiscus barbadensis</name>
    <dbReference type="NCBI Taxonomy" id="3634"/>
    <lineage>
        <taxon>Eukaryota</taxon>
        <taxon>Viridiplantae</taxon>
        <taxon>Streptophyta</taxon>
        <taxon>Embryophyta</taxon>
        <taxon>Tracheophyta</taxon>
        <taxon>Spermatophyta</taxon>
        <taxon>Magnoliopsida</taxon>
        <taxon>eudicotyledons</taxon>
        <taxon>Gunneridae</taxon>
        <taxon>Pentapetalae</taxon>
        <taxon>rosids</taxon>
        <taxon>malvids</taxon>
        <taxon>Malvales</taxon>
        <taxon>Malvaceae</taxon>
        <taxon>Malvoideae</taxon>
        <taxon>Gossypium</taxon>
    </lineage>
</organism>
<sequence length="216" mass="24313">MATLRNNMEVDLAGLTLDEEEDAVLQVQVGVNTDREEGGFQLVGCFLTASIIHFPVMRSTIANLWHLVRRVQIRDLWEKRAQSRRALMMTSVWLRDEGEGRWGGNSGVRQNLGNNSWGLVKILGNWNNLDPVLGINLEGRASNPWKKRGNLSRTQGHTLMEHDLEDEVLIGEDGKKRNRIEIEDALARDETNTLAVRNRKVEEISAIGNRGHGLTG</sequence>
<name>A0A2P5WHW9_GOSBA</name>
<evidence type="ECO:0000313" key="2">
    <source>
        <dbReference type="Proteomes" id="UP000239757"/>
    </source>
</evidence>
<reference evidence="1 2" key="1">
    <citation type="submission" date="2015-01" db="EMBL/GenBank/DDBJ databases">
        <title>Genome of allotetraploid Gossypium barbadense reveals genomic plasticity and fiber elongation in cotton evolution.</title>
        <authorList>
            <person name="Chen X."/>
            <person name="Liu X."/>
            <person name="Zhao B."/>
            <person name="Zheng H."/>
            <person name="Hu Y."/>
            <person name="Lu G."/>
            <person name="Yang C."/>
            <person name="Chen J."/>
            <person name="Shan C."/>
            <person name="Zhang L."/>
            <person name="Zhou Y."/>
            <person name="Wang L."/>
            <person name="Guo W."/>
            <person name="Bai Y."/>
            <person name="Ruan J."/>
            <person name="Shangguan X."/>
            <person name="Mao Y."/>
            <person name="Jiang J."/>
            <person name="Zhu Y."/>
            <person name="Lei J."/>
            <person name="Kang H."/>
            <person name="Chen S."/>
            <person name="He X."/>
            <person name="Wang R."/>
            <person name="Wang Y."/>
            <person name="Chen J."/>
            <person name="Wang L."/>
            <person name="Yu S."/>
            <person name="Wang B."/>
            <person name="Wei J."/>
            <person name="Song S."/>
            <person name="Lu X."/>
            <person name="Gao Z."/>
            <person name="Gu W."/>
            <person name="Deng X."/>
            <person name="Ma D."/>
            <person name="Wang S."/>
            <person name="Liang W."/>
            <person name="Fang L."/>
            <person name="Cai C."/>
            <person name="Zhu X."/>
            <person name="Zhou B."/>
            <person name="Zhang Y."/>
            <person name="Chen Z."/>
            <person name="Xu S."/>
            <person name="Zhu R."/>
            <person name="Wang S."/>
            <person name="Zhang T."/>
            <person name="Zhao G."/>
        </authorList>
    </citation>
    <scope>NUCLEOTIDE SEQUENCE [LARGE SCALE GENOMIC DNA]</scope>
    <source>
        <strain evidence="2">cv. Xinhai21</strain>
        <tissue evidence="1">Leaf</tissue>
    </source>
</reference>
<protein>
    <recommendedName>
        <fullName evidence="3">DUF4283 domain-containing protein</fullName>
    </recommendedName>
</protein>
<gene>
    <name evidence="1" type="ORF">GOBAR_AA30001</name>
</gene>
<accession>A0A2P5WHW9</accession>
<evidence type="ECO:0000313" key="1">
    <source>
        <dbReference type="EMBL" id="PPR90687.1"/>
    </source>
</evidence>
<evidence type="ECO:0008006" key="3">
    <source>
        <dbReference type="Google" id="ProtNLM"/>
    </source>
</evidence>
<proteinExistence type="predicted"/>
<dbReference type="OrthoDB" id="1750221at2759"/>
<dbReference type="Proteomes" id="UP000239757">
    <property type="component" value="Unassembled WGS sequence"/>
</dbReference>